<name>A0A498KRL1_9EURY</name>
<protein>
    <submittedName>
        <fullName evidence="4">Transposase</fullName>
    </submittedName>
</protein>
<dbReference type="InterPro" id="IPR010095">
    <property type="entry name" value="Cas12f1-like_TNB"/>
</dbReference>
<dbReference type="NCBIfam" id="NF040570">
    <property type="entry name" value="guided_TnpB"/>
    <property type="match status" value="1"/>
</dbReference>
<dbReference type="NCBIfam" id="TIGR01766">
    <property type="entry name" value="IS200/IS605 family accessory protein TnpB-like domain"/>
    <property type="match status" value="1"/>
</dbReference>
<evidence type="ECO:0000259" key="3">
    <source>
        <dbReference type="Pfam" id="PF07282"/>
    </source>
</evidence>
<dbReference type="Pfam" id="PF07282">
    <property type="entry name" value="Cas12f1-like_TNB"/>
    <property type="match status" value="1"/>
</dbReference>
<feature type="compositionally biased region" description="Basic and acidic residues" evidence="2">
    <location>
        <begin position="399"/>
        <end position="415"/>
    </location>
</feature>
<keyword evidence="1" id="KW-0238">DNA-binding</keyword>
<dbReference type="GO" id="GO:0003677">
    <property type="term" value="F:DNA binding"/>
    <property type="evidence" value="ECO:0007669"/>
    <property type="project" value="UniProtKB-KW"/>
</dbReference>
<dbReference type="AlphaFoldDB" id="A0A498KRL1"/>
<dbReference type="RefSeq" id="WP_129070326.1">
    <property type="nucleotide sequence ID" value="NZ_RDFA01000007.1"/>
</dbReference>
<feature type="domain" description="Cas12f1-like TNB" evidence="3">
    <location>
        <begin position="298"/>
        <end position="363"/>
    </location>
</feature>
<dbReference type="OrthoDB" id="210698at2157"/>
<sequence length="415" mass="46742">MEVRRTVRVKLAVDSDDAVLLRETVDEFLRAANYVVDHAFEGESVTTSKTTLHEETYQDLRDLTRLHSQHVQAARNKAANALKGTVARWVQGEYAGKPQFSSPAVVYDKRCATFHDGFASLATVGGRIKAQYVLPDPERETPHREYLFSDEYEITGAELHSKRGEWHLHVRTKAEVESDTSKLASTEHPTVLGVDLGVNNLAVSSVGTFWTGGEFDHWRGEYEQRCSDLQQSGTRWAHENIQAVRQKETGRFTQMLHKIANEILREAIENGCTVIAFENLTRIRDRLSGASWGHKWAFERLQNCVEYKAKIKGVEVVEVDPSDTSKRCSTREFTHPENRDRESFNCQNCGYENHADYNVAKNIGLRYLRRSQNGNGEGAPVGVHLNSGTLNANGEYDPPAERSAKARVHAENPSS</sequence>
<evidence type="ECO:0000256" key="1">
    <source>
        <dbReference type="ARBA" id="ARBA00023125"/>
    </source>
</evidence>
<dbReference type="Proteomes" id="UP000289691">
    <property type="component" value="Unassembled WGS sequence"/>
</dbReference>
<evidence type="ECO:0000256" key="2">
    <source>
        <dbReference type="SAM" id="MobiDB-lite"/>
    </source>
</evidence>
<reference evidence="4 5" key="1">
    <citation type="submission" date="2019-01" db="EMBL/GenBank/DDBJ databases">
        <title>Halorientalis sp. F13-25 a new haloarchaeum isolated from hypersaline water.</title>
        <authorList>
            <person name="Ana D.-V."/>
            <person name="Cristina S.-P."/>
            <person name="Antonio V."/>
        </authorList>
    </citation>
    <scope>NUCLEOTIDE SEQUENCE [LARGE SCALE GENOMIC DNA]</scope>
    <source>
        <strain evidence="4 5">F13-25</strain>
    </source>
</reference>
<proteinExistence type="predicted"/>
<gene>
    <name evidence="4" type="ORF">EAF64_17790</name>
</gene>
<evidence type="ECO:0000313" key="5">
    <source>
        <dbReference type="Proteomes" id="UP000289691"/>
    </source>
</evidence>
<evidence type="ECO:0000313" key="4">
    <source>
        <dbReference type="EMBL" id="RXK46993.1"/>
    </source>
</evidence>
<accession>A0A498KRL1</accession>
<comment type="caution">
    <text evidence="4">The sequence shown here is derived from an EMBL/GenBank/DDBJ whole genome shotgun (WGS) entry which is preliminary data.</text>
</comment>
<dbReference type="EMBL" id="RDFA01000007">
    <property type="protein sequence ID" value="RXK46993.1"/>
    <property type="molecule type" value="Genomic_DNA"/>
</dbReference>
<organism evidence="4 5">
    <name type="scientific">Halorientalis pallida</name>
    <dbReference type="NCBI Taxonomy" id="2479928"/>
    <lineage>
        <taxon>Archaea</taxon>
        <taxon>Methanobacteriati</taxon>
        <taxon>Methanobacteriota</taxon>
        <taxon>Stenosarchaea group</taxon>
        <taxon>Halobacteria</taxon>
        <taxon>Halobacteriales</taxon>
        <taxon>Haloarculaceae</taxon>
        <taxon>Halorientalis</taxon>
    </lineage>
</organism>
<keyword evidence="5" id="KW-1185">Reference proteome</keyword>
<feature type="region of interest" description="Disordered" evidence="2">
    <location>
        <begin position="378"/>
        <end position="415"/>
    </location>
</feature>